<gene>
    <name evidence="11" type="ORF">RRG08_026782</name>
</gene>
<dbReference type="Gene3D" id="2.30.40.10">
    <property type="entry name" value="Urease, subunit C, domain 1"/>
    <property type="match status" value="1"/>
</dbReference>
<dbReference type="InterPro" id="IPR051607">
    <property type="entry name" value="Metallo-dep_hydrolases"/>
</dbReference>
<evidence type="ECO:0000256" key="5">
    <source>
        <dbReference type="ARBA" id="ARBA00022723"/>
    </source>
</evidence>
<dbReference type="GO" id="GO:0005829">
    <property type="term" value="C:cytosol"/>
    <property type="evidence" value="ECO:0007669"/>
    <property type="project" value="TreeGrafter"/>
</dbReference>
<comment type="caution">
    <text evidence="11">The sequence shown here is derived from an EMBL/GenBank/DDBJ whole genome shotgun (WGS) entry which is preliminary data.</text>
</comment>
<evidence type="ECO:0000256" key="1">
    <source>
        <dbReference type="ARBA" id="ARBA00004984"/>
    </source>
</evidence>
<dbReference type="Proteomes" id="UP001283361">
    <property type="component" value="Unassembled WGS sequence"/>
</dbReference>
<name>A0AAE1E2D7_9GAST</name>
<dbReference type="GO" id="GO:0006147">
    <property type="term" value="P:guanine catabolic process"/>
    <property type="evidence" value="ECO:0007669"/>
    <property type="project" value="UniProtKB-UniRule"/>
</dbReference>
<protein>
    <recommendedName>
        <fullName evidence="4 9">Guanine deaminase</fullName>
        <shortName evidence="9">Guanase</shortName>
        <ecNumber evidence="3 9">3.5.4.3</ecNumber>
    </recommendedName>
    <alternativeName>
        <fullName evidence="9">Guanine aminohydrolase</fullName>
    </alternativeName>
</protein>
<dbReference type="SUPFAM" id="SSF51556">
    <property type="entry name" value="Metallo-dependent hydrolases"/>
    <property type="match status" value="1"/>
</dbReference>
<dbReference type="AlphaFoldDB" id="A0AAE1E2D7"/>
<evidence type="ECO:0000256" key="8">
    <source>
        <dbReference type="ARBA" id="ARBA00051148"/>
    </source>
</evidence>
<dbReference type="FunFam" id="3.20.20.140:FF:000022">
    <property type="entry name" value="Guanine deaminase"/>
    <property type="match status" value="1"/>
</dbReference>
<comment type="similarity">
    <text evidence="2 9">Belongs to the metallo-dependent hydrolases superfamily. ATZ/TRZ family.</text>
</comment>
<dbReference type="EC" id="3.5.4.3" evidence="3 9"/>
<dbReference type="InterPro" id="IPR032466">
    <property type="entry name" value="Metal_Hydrolase"/>
</dbReference>
<dbReference type="InterPro" id="IPR014311">
    <property type="entry name" value="Guanine_deaminase"/>
</dbReference>
<keyword evidence="6 9" id="KW-0378">Hydrolase</keyword>
<evidence type="ECO:0000256" key="2">
    <source>
        <dbReference type="ARBA" id="ARBA00006745"/>
    </source>
</evidence>
<dbReference type="PANTHER" id="PTHR11271:SF6">
    <property type="entry name" value="GUANINE DEAMINASE"/>
    <property type="match status" value="1"/>
</dbReference>
<dbReference type="PANTHER" id="PTHR11271">
    <property type="entry name" value="GUANINE DEAMINASE"/>
    <property type="match status" value="1"/>
</dbReference>
<comment type="pathway">
    <text evidence="1 9">Purine metabolism; guanine degradation; xanthine from guanine: step 1/1.</text>
</comment>
<dbReference type="EMBL" id="JAWDGP010001428">
    <property type="protein sequence ID" value="KAK3791879.1"/>
    <property type="molecule type" value="Genomic_DNA"/>
</dbReference>
<dbReference type="InterPro" id="IPR006680">
    <property type="entry name" value="Amidohydro-rel"/>
</dbReference>
<keyword evidence="7 9" id="KW-0862">Zinc</keyword>
<dbReference type="GO" id="GO:0008270">
    <property type="term" value="F:zinc ion binding"/>
    <property type="evidence" value="ECO:0007669"/>
    <property type="project" value="UniProtKB-UniRule"/>
</dbReference>
<keyword evidence="12" id="KW-1185">Reference proteome</keyword>
<accession>A0AAE1E2D7</accession>
<dbReference type="NCBIfam" id="TIGR02967">
    <property type="entry name" value="guan_deamin"/>
    <property type="match status" value="1"/>
</dbReference>
<comment type="catalytic activity">
    <reaction evidence="8 9">
        <text>guanine + H2O + H(+) = xanthine + NH4(+)</text>
        <dbReference type="Rhea" id="RHEA:14665"/>
        <dbReference type="ChEBI" id="CHEBI:15377"/>
        <dbReference type="ChEBI" id="CHEBI:15378"/>
        <dbReference type="ChEBI" id="CHEBI:16235"/>
        <dbReference type="ChEBI" id="CHEBI:17712"/>
        <dbReference type="ChEBI" id="CHEBI:28938"/>
        <dbReference type="EC" id="3.5.4.3"/>
    </reaction>
</comment>
<dbReference type="InterPro" id="IPR011059">
    <property type="entry name" value="Metal-dep_hydrolase_composite"/>
</dbReference>
<evidence type="ECO:0000256" key="6">
    <source>
        <dbReference type="ARBA" id="ARBA00022801"/>
    </source>
</evidence>
<comment type="function">
    <text evidence="9">Catalyzes the hydrolytic deamination of guanine, producing xanthine and ammonia.</text>
</comment>
<reference evidence="11" key="1">
    <citation type="journal article" date="2023" name="G3 (Bethesda)">
        <title>A reference genome for the long-term kleptoplast-retaining sea slug Elysia crispata morphotype clarki.</title>
        <authorList>
            <person name="Eastman K.E."/>
            <person name="Pendleton A.L."/>
            <person name="Shaikh M.A."/>
            <person name="Suttiyut T."/>
            <person name="Ogas R."/>
            <person name="Tomko P."/>
            <person name="Gavelis G."/>
            <person name="Widhalm J.R."/>
            <person name="Wisecaver J.H."/>
        </authorList>
    </citation>
    <scope>NUCLEOTIDE SEQUENCE</scope>
    <source>
        <strain evidence="11">ECLA1</strain>
    </source>
</reference>
<evidence type="ECO:0000313" key="11">
    <source>
        <dbReference type="EMBL" id="KAK3791879.1"/>
    </source>
</evidence>
<sequence length="470" mass="52352">MNPSKPCAEKKIHYQHPKDFECRRMNGPRAKTDLIVQGCFVHSTPNESLVVNEDMVMGVRGGRILFMEPKDKLDALLCSFEMDKENLMTLEKNQFIIPGFVDSHAHAPQYTFMGTGGDLPLIPWLQTYTYPTETLLNTDDSFARDVYEKCVNRTLRNGSTTVSYYATISADATRILTDVIECQGQRAFIGKVNMDTNSPDDYVETLEESVKETHRFVEDILARKNPLLTPCITPRFAGSCTHELMEDLGKIARGHSLPIQTHISENRDEVKMIADMFPQAKNYTDVYDRAGVLGDKTILAHGVYLSDEELQVIGERGSGISHCPNSNFTLKSGILDVRKVMNAGIKLGLGTDFAGGHSPSMLDAIRRGVTAANTLTFSQRSDQGQLELVTYKDLFRLATLGSAELMGISDQIGNFEVGKQLDALVIDPEVDQSPFDVFSTDSREDIIQKFLFVGDDRNIVKVFVNANQVV</sequence>
<evidence type="ECO:0000256" key="7">
    <source>
        <dbReference type="ARBA" id="ARBA00022833"/>
    </source>
</evidence>
<dbReference type="Pfam" id="PF01979">
    <property type="entry name" value="Amidohydro_1"/>
    <property type="match status" value="1"/>
</dbReference>
<evidence type="ECO:0000313" key="12">
    <source>
        <dbReference type="Proteomes" id="UP001283361"/>
    </source>
</evidence>
<evidence type="ECO:0000259" key="10">
    <source>
        <dbReference type="Pfam" id="PF01979"/>
    </source>
</evidence>
<evidence type="ECO:0000256" key="4">
    <source>
        <dbReference type="ARBA" id="ARBA00014514"/>
    </source>
</evidence>
<comment type="cofactor">
    <cofactor evidence="9">
        <name>Zn(2+)</name>
        <dbReference type="ChEBI" id="CHEBI:29105"/>
    </cofactor>
    <text evidence="9">Binds 1 zinc ion per subunit.</text>
</comment>
<proteinExistence type="inferred from homology"/>
<organism evidence="11 12">
    <name type="scientific">Elysia crispata</name>
    <name type="common">lettuce slug</name>
    <dbReference type="NCBI Taxonomy" id="231223"/>
    <lineage>
        <taxon>Eukaryota</taxon>
        <taxon>Metazoa</taxon>
        <taxon>Spiralia</taxon>
        <taxon>Lophotrochozoa</taxon>
        <taxon>Mollusca</taxon>
        <taxon>Gastropoda</taxon>
        <taxon>Heterobranchia</taxon>
        <taxon>Euthyneura</taxon>
        <taxon>Panpulmonata</taxon>
        <taxon>Sacoglossa</taxon>
        <taxon>Placobranchoidea</taxon>
        <taxon>Plakobranchidae</taxon>
        <taxon>Elysia</taxon>
    </lineage>
</organism>
<feature type="domain" description="Amidohydrolase-related" evidence="10">
    <location>
        <begin position="95"/>
        <end position="469"/>
    </location>
</feature>
<dbReference type="GO" id="GO:0008892">
    <property type="term" value="F:guanine deaminase activity"/>
    <property type="evidence" value="ECO:0007669"/>
    <property type="project" value="UniProtKB-UniRule"/>
</dbReference>
<evidence type="ECO:0000256" key="3">
    <source>
        <dbReference type="ARBA" id="ARBA00012781"/>
    </source>
</evidence>
<keyword evidence="5 9" id="KW-0479">Metal-binding</keyword>
<dbReference type="Gene3D" id="3.20.20.140">
    <property type="entry name" value="Metal-dependent hydrolases"/>
    <property type="match status" value="1"/>
</dbReference>
<evidence type="ECO:0000256" key="9">
    <source>
        <dbReference type="RuleBase" id="RU366009"/>
    </source>
</evidence>